<feature type="region of interest" description="Disordered" evidence="1">
    <location>
        <begin position="134"/>
        <end position="158"/>
    </location>
</feature>
<protein>
    <submittedName>
        <fullName evidence="3">Uncharacterized protein</fullName>
    </submittedName>
</protein>
<evidence type="ECO:0000256" key="1">
    <source>
        <dbReference type="SAM" id="MobiDB-lite"/>
    </source>
</evidence>
<dbReference type="KEGG" id="mmes:MMSR116_11290"/>
<proteinExistence type="predicted"/>
<keyword evidence="2" id="KW-0812">Transmembrane</keyword>
<sequence>MGSHRSRRKVHKKSAAFRRALINRRWSSHAAASIRIVIASARIAALRDERGERPLKSIGAHAVDDAMSDPMVPLISAAAFVGVGWLIIHAGRQYDDAIRHTLTVFALVIGLLVTIGVTAKLRSMMGVGRMSHRIEARSQAERESPVRAVRKLDAGLNP</sequence>
<evidence type="ECO:0000313" key="4">
    <source>
        <dbReference type="Proteomes" id="UP000012488"/>
    </source>
</evidence>
<dbReference type="EMBL" id="CP043538">
    <property type="protein sequence ID" value="QGY02393.1"/>
    <property type="molecule type" value="Genomic_DNA"/>
</dbReference>
<dbReference type="AlphaFoldDB" id="A0A6B9FIM3"/>
<reference evidence="3 4" key="1">
    <citation type="journal article" date="2012" name="Genet. Mol. Biol.">
        <title>Analysis of 16S rRNA and mxaF genes revealing insights into Methylobacterium niche-specific plant association.</title>
        <authorList>
            <person name="Dourado M.N."/>
            <person name="Andreote F.D."/>
            <person name="Dini-Andreote F."/>
            <person name="Conti R."/>
            <person name="Araujo J.M."/>
            <person name="Araujo W.L."/>
        </authorList>
    </citation>
    <scope>NUCLEOTIDE SEQUENCE [LARGE SCALE GENOMIC DNA]</scope>
    <source>
        <strain evidence="3 4">SR1.6/6</strain>
    </source>
</reference>
<feature type="transmembrane region" description="Helical" evidence="2">
    <location>
        <begin position="71"/>
        <end position="90"/>
    </location>
</feature>
<evidence type="ECO:0000256" key="2">
    <source>
        <dbReference type="SAM" id="Phobius"/>
    </source>
</evidence>
<gene>
    <name evidence="3" type="ORF">MMSR116_11290</name>
</gene>
<dbReference type="Proteomes" id="UP000012488">
    <property type="component" value="Chromosome"/>
</dbReference>
<reference evidence="3 4" key="2">
    <citation type="journal article" date="2013" name="Genome Announc.">
        <title>Draft Genome Sequence of Methylobacterium mesophilicum Strain SR1.6/6, Isolated from Citrus sinensis.</title>
        <authorList>
            <person name="Marinho Almeida D."/>
            <person name="Dini-Andreote F."/>
            <person name="Camargo Neves A.A."/>
            <person name="Juca Ramos R.T."/>
            <person name="Andreote F.D."/>
            <person name="Carneiro A.R."/>
            <person name="Oliveira de Souza Lima A."/>
            <person name="Caracciolo Gomes de Sa P.H."/>
            <person name="Ribeiro Barbosa M.S."/>
            <person name="Araujo W.L."/>
            <person name="Silva A."/>
        </authorList>
    </citation>
    <scope>NUCLEOTIDE SEQUENCE [LARGE SCALE GENOMIC DNA]</scope>
    <source>
        <strain evidence="3 4">SR1.6/6</strain>
    </source>
</reference>
<organism evidence="3 4">
    <name type="scientific">Methylobacterium mesophilicum SR1.6/6</name>
    <dbReference type="NCBI Taxonomy" id="908290"/>
    <lineage>
        <taxon>Bacteria</taxon>
        <taxon>Pseudomonadati</taxon>
        <taxon>Pseudomonadota</taxon>
        <taxon>Alphaproteobacteria</taxon>
        <taxon>Hyphomicrobiales</taxon>
        <taxon>Methylobacteriaceae</taxon>
        <taxon>Methylobacterium</taxon>
    </lineage>
</organism>
<keyword evidence="2" id="KW-0472">Membrane</keyword>
<accession>A0A6B9FIM3</accession>
<keyword evidence="2" id="KW-1133">Transmembrane helix</keyword>
<name>A0A6B9FIM3_9HYPH</name>
<evidence type="ECO:0000313" key="3">
    <source>
        <dbReference type="EMBL" id="QGY02393.1"/>
    </source>
</evidence>
<feature type="transmembrane region" description="Helical" evidence="2">
    <location>
        <begin position="102"/>
        <end position="121"/>
    </location>
</feature>